<reference evidence="2" key="1">
    <citation type="journal article" date="2015" name="Nature">
        <title>Complex archaea that bridge the gap between prokaryotes and eukaryotes.</title>
        <authorList>
            <person name="Spang A."/>
            <person name="Saw J.H."/>
            <person name="Jorgensen S.L."/>
            <person name="Zaremba-Niedzwiedzka K."/>
            <person name="Martijn J."/>
            <person name="Lind A.E."/>
            <person name="van Eijk R."/>
            <person name="Schleper C."/>
            <person name="Guy L."/>
            <person name="Ettema T.J."/>
        </authorList>
    </citation>
    <scope>NUCLEOTIDE SEQUENCE</scope>
</reference>
<dbReference type="AlphaFoldDB" id="A0A0F9YNQ5"/>
<evidence type="ECO:0000259" key="1">
    <source>
        <dbReference type="Pfam" id="PF08818"/>
    </source>
</evidence>
<name>A0A0F9YNQ5_9ZZZZ</name>
<dbReference type="Pfam" id="PF13376">
    <property type="entry name" value="OmdA"/>
    <property type="match status" value="1"/>
</dbReference>
<feature type="domain" description="YdhG-like" evidence="1">
    <location>
        <begin position="21"/>
        <end position="113"/>
    </location>
</feature>
<protein>
    <recommendedName>
        <fullName evidence="1">YdhG-like domain-containing protein</fullName>
    </recommendedName>
</protein>
<dbReference type="Gene3D" id="3.90.1150.200">
    <property type="match status" value="1"/>
</dbReference>
<dbReference type="InterPro" id="IPR016786">
    <property type="entry name" value="YdeI_bac"/>
</dbReference>
<dbReference type="InterPro" id="IPR014922">
    <property type="entry name" value="YdhG-like"/>
</dbReference>
<dbReference type="EMBL" id="LAZR01000016">
    <property type="protein sequence ID" value="KKO06269.1"/>
    <property type="molecule type" value="Genomic_DNA"/>
</dbReference>
<dbReference type="PIRSF" id="PIRSF021308">
    <property type="entry name" value="UCP021308"/>
    <property type="match status" value="1"/>
</dbReference>
<sequence>MEKQEKLDKFYDEAHHFKNGVSTLRKLARACGLTETYKWSVPTYMIDDKNVIAISKFKTHFGVWFFNGVFLSDPNEVLENAQEGKTKAMRHWKFSDLEEINVKGVTAYINEAIENQKKGIQLKVTKKLKGKIEVPPLLSQEFNKNPELKDSFNKLTYSRQREYIEYLANAKQEKTKLSRLIKIVPLILEDKGLNDIYRK</sequence>
<dbReference type="SUPFAM" id="SSF159888">
    <property type="entry name" value="YdhG-like"/>
    <property type="match status" value="1"/>
</dbReference>
<dbReference type="Pfam" id="PF08818">
    <property type="entry name" value="DUF1801"/>
    <property type="match status" value="1"/>
</dbReference>
<gene>
    <name evidence="2" type="ORF">LCGC14_0066880</name>
</gene>
<proteinExistence type="predicted"/>
<organism evidence="2">
    <name type="scientific">marine sediment metagenome</name>
    <dbReference type="NCBI Taxonomy" id="412755"/>
    <lineage>
        <taxon>unclassified sequences</taxon>
        <taxon>metagenomes</taxon>
        <taxon>ecological metagenomes</taxon>
    </lineage>
</organism>
<evidence type="ECO:0000313" key="2">
    <source>
        <dbReference type="EMBL" id="KKO06269.1"/>
    </source>
</evidence>
<comment type="caution">
    <text evidence="2">The sequence shown here is derived from an EMBL/GenBank/DDBJ whole genome shotgun (WGS) entry which is preliminary data.</text>
</comment>
<accession>A0A0F9YNQ5</accession>